<name>A0A830HCR8_9CHLO</name>
<dbReference type="AlphaFoldDB" id="A0A830HCR8"/>
<protein>
    <submittedName>
        <fullName evidence="2">Uncharacterized protein</fullName>
    </submittedName>
</protein>
<feature type="region of interest" description="Disordered" evidence="1">
    <location>
        <begin position="93"/>
        <end position="115"/>
    </location>
</feature>
<dbReference type="EMBL" id="BNJQ01000009">
    <property type="protein sequence ID" value="GHP05166.1"/>
    <property type="molecule type" value="Genomic_DNA"/>
</dbReference>
<organism evidence="2 3">
    <name type="scientific">Pycnococcus provasolii</name>
    <dbReference type="NCBI Taxonomy" id="41880"/>
    <lineage>
        <taxon>Eukaryota</taxon>
        <taxon>Viridiplantae</taxon>
        <taxon>Chlorophyta</taxon>
        <taxon>Pseudoscourfieldiophyceae</taxon>
        <taxon>Pseudoscourfieldiales</taxon>
        <taxon>Pycnococcaceae</taxon>
        <taxon>Pycnococcus</taxon>
    </lineage>
</organism>
<gene>
    <name evidence="2" type="ORF">PPROV_000391800</name>
</gene>
<comment type="caution">
    <text evidence="2">The sequence shown here is derived from an EMBL/GenBank/DDBJ whole genome shotgun (WGS) entry which is preliminary data.</text>
</comment>
<evidence type="ECO:0000313" key="3">
    <source>
        <dbReference type="Proteomes" id="UP000660262"/>
    </source>
</evidence>
<evidence type="ECO:0000313" key="2">
    <source>
        <dbReference type="EMBL" id="GHP05166.1"/>
    </source>
</evidence>
<feature type="compositionally biased region" description="Polar residues" evidence="1">
    <location>
        <begin position="93"/>
        <end position="109"/>
    </location>
</feature>
<keyword evidence="3" id="KW-1185">Reference proteome</keyword>
<evidence type="ECO:0000256" key="1">
    <source>
        <dbReference type="SAM" id="MobiDB-lite"/>
    </source>
</evidence>
<reference evidence="2" key="1">
    <citation type="submission" date="2020-10" db="EMBL/GenBank/DDBJ databases">
        <title>Unveiling of a novel bifunctional photoreceptor, Dualchrome1, isolated from a cosmopolitan green alga.</title>
        <authorList>
            <person name="Suzuki S."/>
            <person name="Kawachi M."/>
        </authorList>
    </citation>
    <scope>NUCLEOTIDE SEQUENCE</scope>
    <source>
        <strain evidence="2">NIES 2893</strain>
    </source>
</reference>
<proteinExistence type="predicted"/>
<accession>A0A830HCR8</accession>
<dbReference type="Proteomes" id="UP000660262">
    <property type="component" value="Unassembled WGS sequence"/>
</dbReference>
<sequence length="157" mass="16635">MRKAVANGAGPNQLMKDEYGLQKLLSPRREGARPAVILFAGDASSTACERSAGGTCTYPSSSGETASEVQRTADALIGAGALLSMVVNPDAGISSQQFGNPSASKQANPEDSDEVQYSREERANTLAALDQQRYSELGFRCERIMRLSLATPMLATC</sequence>